<dbReference type="KEGG" id="gur:Gura_3367"/>
<dbReference type="RefSeq" id="WP_011940185.1">
    <property type="nucleotide sequence ID" value="NC_009483.1"/>
</dbReference>
<accession>A5G6V6</accession>
<dbReference type="Proteomes" id="UP000006695">
    <property type="component" value="Chromosome"/>
</dbReference>
<dbReference type="STRING" id="351605.Gura_3367"/>
<evidence type="ECO:0000256" key="1">
    <source>
        <dbReference type="SAM" id="SignalP"/>
    </source>
</evidence>
<keyword evidence="1" id="KW-0732">Signal</keyword>
<gene>
    <name evidence="2" type="ordered locus">Gura_3367</name>
</gene>
<sequence>MKKITKILSLATMLMMAATGVAMATPSTQIWIPSTDVQGYKTLHLGIDNYFRASGVAKSAPSPSSTRDANVMDIGLTAGILPFEKLQMEIGVDYLVIANNPNDNHPLMGNFKIGTPEESLFKLSPALAFGMYNIGPTQPAGNAPFVVSGQNIIYGLAAKTIPAIGPVPSLGRVSAGYYRGSKNSFQDTRLDPSKSQNQGVLLSWDRTMSEISDKLWMAVDYMGGNNVMGAVNVGVSWAFAKNVSVIFGYDIYKEKALAGNNTFTTQLDINFP</sequence>
<reference evidence="2 3" key="1">
    <citation type="submission" date="2007-05" db="EMBL/GenBank/DDBJ databases">
        <title>Complete sequence of Geobacter uraniireducens Rf4.</title>
        <authorList>
            <consortium name="US DOE Joint Genome Institute"/>
            <person name="Copeland A."/>
            <person name="Lucas S."/>
            <person name="Lapidus A."/>
            <person name="Barry K."/>
            <person name="Detter J.C."/>
            <person name="Glavina del Rio T."/>
            <person name="Hammon N."/>
            <person name="Israni S."/>
            <person name="Dalin E."/>
            <person name="Tice H."/>
            <person name="Pitluck S."/>
            <person name="Chertkov O."/>
            <person name="Brettin T."/>
            <person name="Bruce D."/>
            <person name="Han C."/>
            <person name="Schmutz J."/>
            <person name="Larimer F."/>
            <person name="Land M."/>
            <person name="Hauser L."/>
            <person name="Kyrpides N."/>
            <person name="Mikhailova N."/>
            <person name="Shelobolina E."/>
            <person name="Aklujkar M."/>
            <person name="Lovley D."/>
            <person name="Richardson P."/>
        </authorList>
    </citation>
    <scope>NUCLEOTIDE SEQUENCE [LARGE SCALE GENOMIC DNA]</scope>
    <source>
        <strain evidence="2 3">Rf4</strain>
    </source>
</reference>
<dbReference type="HOGENOM" id="CLU_1114558_0_0_7"/>
<feature type="chain" id="PRO_5002683282" evidence="1">
    <location>
        <begin position="25"/>
        <end position="272"/>
    </location>
</feature>
<evidence type="ECO:0000313" key="2">
    <source>
        <dbReference type="EMBL" id="ABQ27524.1"/>
    </source>
</evidence>
<proteinExistence type="predicted"/>
<protein>
    <submittedName>
        <fullName evidence="2">Uncharacterized protein</fullName>
    </submittedName>
</protein>
<evidence type="ECO:0000313" key="3">
    <source>
        <dbReference type="Proteomes" id="UP000006695"/>
    </source>
</evidence>
<name>A5G6V6_GEOUR</name>
<dbReference type="OrthoDB" id="5394210at2"/>
<keyword evidence="3" id="KW-1185">Reference proteome</keyword>
<organism evidence="2 3">
    <name type="scientific">Geotalea uraniireducens (strain Rf4)</name>
    <name type="common">Geobacter uraniireducens</name>
    <dbReference type="NCBI Taxonomy" id="351605"/>
    <lineage>
        <taxon>Bacteria</taxon>
        <taxon>Pseudomonadati</taxon>
        <taxon>Thermodesulfobacteriota</taxon>
        <taxon>Desulfuromonadia</taxon>
        <taxon>Geobacterales</taxon>
        <taxon>Geobacteraceae</taxon>
        <taxon>Geotalea</taxon>
    </lineage>
</organism>
<feature type="signal peptide" evidence="1">
    <location>
        <begin position="1"/>
        <end position="24"/>
    </location>
</feature>
<dbReference type="EMBL" id="CP000698">
    <property type="protein sequence ID" value="ABQ27524.1"/>
    <property type="molecule type" value="Genomic_DNA"/>
</dbReference>
<dbReference type="AlphaFoldDB" id="A5G6V6"/>